<dbReference type="Proteomes" id="UP000502611">
    <property type="component" value="Chromosome"/>
</dbReference>
<evidence type="ECO:0000313" key="2">
    <source>
        <dbReference type="EMBL" id="QHD66518.1"/>
    </source>
</evidence>
<evidence type="ECO:0000313" key="5">
    <source>
        <dbReference type="Proteomes" id="UP000464086"/>
    </source>
</evidence>
<organism evidence="2 5">
    <name type="scientific">Sphingobium yanoikuyae</name>
    <name type="common">Sphingomonas yanoikuyae</name>
    <dbReference type="NCBI Taxonomy" id="13690"/>
    <lineage>
        <taxon>Bacteria</taxon>
        <taxon>Pseudomonadati</taxon>
        <taxon>Pseudomonadota</taxon>
        <taxon>Alphaproteobacteria</taxon>
        <taxon>Sphingomonadales</taxon>
        <taxon>Sphingomonadaceae</taxon>
        <taxon>Sphingobium</taxon>
    </lineage>
</organism>
<gene>
    <name evidence="2" type="ORF">GS397_05145</name>
    <name evidence="4" type="ORF">H3V42_11985</name>
    <name evidence="3" type="ORF">HH800_08370</name>
</gene>
<dbReference type="Proteomes" id="UP000515377">
    <property type="component" value="Chromosome"/>
</dbReference>
<evidence type="ECO:0000313" key="6">
    <source>
        <dbReference type="Proteomes" id="UP000502611"/>
    </source>
</evidence>
<name>A0A6P1GDR6_SPHYA</name>
<reference evidence="4 7" key="3">
    <citation type="submission" date="2020-07" db="EMBL/GenBank/DDBJ databases">
        <title>Whole genome sequence of Sphingobium yanoikuyae A3.</title>
        <authorList>
            <person name="Han S.-S."/>
        </authorList>
    </citation>
    <scope>NUCLEOTIDE SEQUENCE [LARGE SCALE GENOMIC DNA]</scope>
    <source>
        <strain evidence="4 7">A3</strain>
    </source>
</reference>
<evidence type="ECO:0000256" key="1">
    <source>
        <dbReference type="SAM" id="MobiDB-lite"/>
    </source>
</evidence>
<reference evidence="3 6" key="2">
    <citation type="submission" date="2020-04" db="EMBL/GenBank/DDBJ databases">
        <title>The Whole Genome Analysis of High salt-tolerant Sphingobium yanoikuyae YC-XJ2 with Aryl organophosphorus flame retardants (aryl-OPFRs)-degrading capacity and characteristics of Related phosphotriesterase.</title>
        <authorList>
            <person name="Li X."/>
        </authorList>
    </citation>
    <scope>NUCLEOTIDE SEQUENCE [LARGE SCALE GENOMIC DNA]</scope>
    <source>
        <strain evidence="3 6">YC-XJ2</strain>
    </source>
</reference>
<dbReference type="RefSeq" id="WP_159365883.1">
    <property type="nucleotide sequence ID" value="NZ_CP047218.1"/>
</dbReference>
<sequence length="456" mass="50173">MTTDPATFDPADRQCWIAHGRRPEHAEVLASVWKDYPDLPSDAPLHECMARSRARVAALRPFNDAIREEAERERQRTNFACIEKRVASGQIRPFDQAILQARAEHGYNWDAAVLYAQGRYAAEAGWGPRDFSAPPGETSPAYAQGFRDGGGCFEDLFDVARRSYAAAMRQEDRFPAPGKALVSRPAPSSWPSPTDAPRPALWSKRTVIIGAATASNAAAGLMTMLQTQPGHEMAHIIIADVGRGFRAWRSAEPAQTGNPADQLRALFAGIEPDDLLIIADGEDLAWIDRHAGMLPLCRTMERTRNSAIQQRAQLRAWLERGLCEGEVLAGGHIRWTRLAQGLSGRLGEFVARYAHKAQPRGHRLVIELRDGDPAIGFMTPQGELLNPEAIITNKAHMRRHMAAMLRCFAAAIPHHPDMAARTARPDNPGVPHERDDQLARHAGQGHASRNPPAGTD</sequence>
<dbReference type="EMBL" id="CP060122">
    <property type="protein sequence ID" value="QNG48223.1"/>
    <property type="molecule type" value="Genomic_DNA"/>
</dbReference>
<evidence type="ECO:0000313" key="3">
    <source>
        <dbReference type="EMBL" id="QJR02206.1"/>
    </source>
</evidence>
<reference evidence="2 5" key="1">
    <citation type="submission" date="2019-12" db="EMBL/GenBank/DDBJ databases">
        <title>Functional and genomic insights into the Sphingobium yanoikuyae YC-JY1, a bacterium efficiently degrading bisphenol A.</title>
        <authorList>
            <person name="Jia Y."/>
            <person name="Li X."/>
            <person name="Wang J."/>
            <person name="Eltoukhy A."/>
            <person name="Lamraoui I."/>
            <person name="Yan Y."/>
        </authorList>
    </citation>
    <scope>NUCLEOTIDE SEQUENCE [LARGE SCALE GENOMIC DNA]</scope>
    <source>
        <strain evidence="2 5">YC-JY1</strain>
    </source>
</reference>
<feature type="region of interest" description="Disordered" evidence="1">
    <location>
        <begin position="418"/>
        <end position="456"/>
    </location>
</feature>
<accession>A0A6P1GDR6</accession>
<protein>
    <submittedName>
        <fullName evidence="2">Uncharacterized protein</fullName>
    </submittedName>
</protein>
<evidence type="ECO:0000313" key="4">
    <source>
        <dbReference type="EMBL" id="QNG48223.1"/>
    </source>
</evidence>
<dbReference type="AlphaFoldDB" id="A0A6P1GDR6"/>
<dbReference type="EMBL" id="CP047218">
    <property type="protein sequence ID" value="QHD66518.1"/>
    <property type="molecule type" value="Genomic_DNA"/>
</dbReference>
<feature type="region of interest" description="Disordered" evidence="1">
    <location>
        <begin position="177"/>
        <end position="197"/>
    </location>
</feature>
<proteinExistence type="predicted"/>
<dbReference type="EMBL" id="CP053021">
    <property type="protein sequence ID" value="QJR02206.1"/>
    <property type="molecule type" value="Genomic_DNA"/>
</dbReference>
<evidence type="ECO:0000313" key="7">
    <source>
        <dbReference type="Proteomes" id="UP000515377"/>
    </source>
</evidence>
<dbReference type="Proteomes" id="UP000464086">
    <property type="component" value="Chromosome"/>
</dbReference>